<evidence type="ECO:0000256" key="1">
    <source>
        <dbReference type="ARBA" id="ARBA00004141"/>
    </source>
</evidence>
<dbReference type="CDD" id="cd04591">
    <property type="entry name" value="CBS_pair_voltage-gated_CLC_euk_bac"/>
    <property type="match status" value="1"/>
</dbReference>
<keyword evidence="9 13" id="KW-0129">CBS domain</keyword>
<evidence type="ECO:0000256" key="10">
    <source>
        <dbReference type="ARBA" id="ARBA00023136"/>
    </source>
</evidence>
<feature type="transmembrane region" description="Helical" evidence="14">
    <location>
        <begin position="375"/>
        <end position="396"/>
    </location>
</feature>
<dbReference type="AlphaFoldDB" id="A0A371HBU9"/>
<dbReference type="STRING" id="157652.A0A371HBU9"/>
<keyword evidence="18" id="KW-1185">Reference proteome</keyword>
<dbReference type="GO" id="GO:0009671">
    <property type="term" value="F:nitrate:proton symporter activity"/>
    <property type="evidence" value="ECO:0007669"/>
    <property type="project" value="TreeGrafter"/>
</dbReference>
<feature type="transmembrane region" description="Helical" evidence="14">
    <location>
        <begin position="132"/>
        <end position="158"/>
    </location>
</feature>
<keyword evidence="4 14" id="KW-0812">Transmembrane</keyword>
<feature type="transmembrane region" description="Helical" evidence="14">
    <location>
        <begin position="278"/>
        <end position="298"/>
    </location>
</feature>
<accession>A0A371HBU9</accession>
<dbReference type="InterPro" id="IPR000644">
    <property type="entry name" value="CBS_dom"/>
</dbReference>
<comment type="caution">
    <text evidence="17">The sequence shown here is derived from an EMBL/GenBank/DDBJ whole genome shotgun (WGS) entry which is preliminary data.</text>
</comment>
<dbReference type="InterPro" id="IPR051280">
    <property type="entry name" value="Cl-channel/antiporter"/>
</dbReference>
<comment type="similarity">
    <text evidence="2 14">Belongs to the chloride channel (TC 2.A.49) family.</text>
</comment>
<dbReference type="CDD" id="cd03685">
    <property type="entry name" value="ClC_6_like"/>
    <property type="match status" value="1"/>
</dbReference>
<dbReference type="Gene3D" id="1.10.3080.10">
    <property type="entry name" value="Clc chloride channel"/>
    <property type="match status" value="1"/>
</dbReference>
<dbReference type="InterPro" id="IPR014743">
    <property type="entry name" value="Cl-channel_core"/>
</dbReference>
<evidence type="ECO:0000256" key="11">
    <source>
        <dbReference type="ARBA" id="ARBA00023173"/>
    </source>
</evidence>
<dbReference type="PANTHER" id="PTHR11689:SF146">
    <property type="entry name" value="CHLORIDE CHANNEL PROTEIN"/>
    <property type="match status" value="1"/>
</dbReference>
<evidence type="ECO:0000256" key="12">
    <source>
        <dbReference type="ARBA" id="ARBA00023214"/>
    </source>
</evidence>
<name>A0A371HBU9_MUCPR</name>
<keyword evidence="8 14" id="KW-0406">Ion transport</keyword>
<evidence type="ECO:0000256" key="14">
    <source>
        <dbReference type="RuleBase" id="RU361221"/>
    </source>
</evidence>
<evidence type="ECO:0000313" key="17">
    <source>
        <dbReference type="EMBL" id="RDY00225.1"/>
    </source>
</evidence>
<dbReference type="PRINTS" id="PR01120">
    <property type="entry name" value="CLCHANNELPLT"/>
</dbReference>
<feature type="domain" description="CBS" evidence="16">
    <location>
        <begin position="714"/>
        <end position="780"/>
    </location>
</feature>
<keyword evidence="7 14" id="KW-1133">Transmembrane helix</keyword>
<organism evidence="17 18">
    <name type="scientific">Mucuna pruriens</name>
    <name type="common">Velvet bean</name>
    <name type="synonym">Dolichos pruriens</name>
    <dbReference type="NCBI Taxonomy" id="157652"/>
    <lineage>
        <taxon>Eukaryota</taxon>
        <taxon>Viridiplantae</taxon>
        <taxon>Streptophyta</taxon>
        <taxon>Embryophyta</taxon>
        <taxon>Tracheophyta</taxon>
        <taxon>Spermatophyta</taxon>
        <taxon>Magnoliopsida</taxon>
        <taxon>eudicotyledons</taxon>
        <taxon>Gunneridae</taxon>
        <taxon>Pentapetalae</taxon>
        <taxon>rosids</taxon>
        <taxon>fabids</taxon>
        <taxon>Fabales</taxon>
        <taxon>Fabaceae</taxon>
        <taxon>Papilionoideae</taxon>
        <taxon>50 kb inversion clade</taxon>
        <taxon>NPAAA clade</taxon>
        <taxon>indigoferoid/millettioid clade</taxon>
        <taxon>Phaseoleae</taxon>
        <taxon>Mucuna</taxon>
    </lineage>
</organism>
<dbReference type="GO" id="GO:0009705">
    <property type="term" value="C:plant-type vacuole membrane"/>
    <property type="evidence" value="ECO:0007669"/>
    <property type="project" value="TreeGrafter"/>
</dbReference>
<proteinExistence type="inferred from homology"/>
<protein>
    <recommendedName>
        <fullName evidence="14">Chloride channel protein</fullName>
    </recommendedName>
</protein>
<evidence type="ECO:0000256" key="6">
    <source>
        <dbReference type="ARBA" id="ARBA00022882"/>
    </source>
</evidence>
<keyword evidence="6" id="KW-0851">Voltage-gated channel</keyword>
<gene>
    <name evidence="17" type="primary">CLC-B</name>
    <name evidence="17" type="ORF">CR513_16619</name>
</gene>
<dbReference type="InterPro" id="IPR046342">
    <property type="entry name" value="CBS_dom_sf"/>
</dbReference>
<dbReference type="Pfam" id="PF00571">
    <property type="entry name" value="CBS"/>
    <property type="match status" value="1"/>
</dbReference>
<dbReference type="SMART" id="SM00116">
    <property type="entry name" value="CBS"/>
    <property type="match status" value="2"/>
</dbReference>
<dbReference type="FunFam" id="1.10.3080.10:FF:000004">
    <property type="entry name" value="Chloride channel ClC3"/>
    <property type="match status" value="1"/>
</dbReference>
<dbReference type="PANTHER" id="PTHR11689">
    <property type="entry name" value="CHLORIDE CHANNEL PROTEIN CLC FAMILY MEMBER"/>
    <property type="match status" value="1"/>
</dbReference>
<evidence type="ECO:0000256" key="5">
    <source>
        <dbReference type="ARBA" id="ARBA00022737"/>
    </source>
</evidence>
<feature type="transmembrane region" description="Helical" evidence="14">
    <location>
        <begin position="86"/>
        <end position="112"/>
    </location>
</feature>
<keyword evidence="3 14" id="KW-0813">Transport</keyword>
<feature type="region of interest" description="Disordered" evidence="15">
    <location>
        <begin position="1"/>
        <end position="33"/>
    </location>
</feature>
<evidence type="ECO:0000256" key="8">
    <source>
        <dbReference type="ARBA" id="ARBA00023065"/>
    </source>
</evidence>
<dbReference type="GO" id="GO:0034707">
    <property type="term" value="C:chloride channel complex"/>
    <property type="evidence" value="ECO:0007669"/>
    <property type="project" value="UniProtKB-KW"/>
</dbReference>
<dbReference type="PRINTS" id="PR00762">
    <property type="entry name" value="CLCHANNEL"/>
</dbReference>
<feature type="transmembrane region" description="Helical" evidence="14">
    <location>
        <begin position="544"/>
        <end position="561"/>
    </location>
</feature>
<feature type="transmembrane region" description="Helical" evidence="14">
    <location>
        <begin position="335"/>
        <end position="355"/>
    </location>
</feature>
<dbReference type="InterPro" id="IPR002251">
    <property type="entry name" value="Cl_channel_pln"/>
</dbReference>
<dbReference type="Proteomes" id="UP000257109">
    <property type="component" value="Unassembled WGS sequence"/>
</dbReference>
<reference evidence="17" key="1">
    <citation type="submission" date="2018-05" db="EMBL/GenBank/DDBJ databases">
        <title>Draft genome of Mucuna pruriens seed.</title>
        <authorList>
            <person name="Nnadi N.E."/>
            <person name="Vos R."/>
            <person name="Hasami M.H."/>
            <person name="Devisetty U.K."/>
            <person name="Aguiy J.C."/>
        </authorList>
    </citation>
    <scope>NUCLEOTIDE SEQUENCE [LARGE SCALE GENOMIC DNA]</scope>
    <source>
        <strain evidence="17">JCA_2017</strain>
    </source>
</reference>
<evidence type="ECO:0000259" key="16">
    <source>
        <dbReference type="PROSITE" id="PS51371"/>
    </source>
</evidence>
<keyword evidence="11" id="KW-0869">Chloride channel</keyword>
<dbReference type="GO" id="GO:0005247">
    <property type="term" value="F:voltage-gated chloride channel activity"/>
    <property type="evidence" value="ECO:0007669"/>
    <property type="project" value="InterPro"/>
</dbReference>
<dbReference type="OrthoDB" id="428525at2759"/>
<dbReference type="Gene3D" id="3.10.580.10">
    <property type="entry name" value="CBS-domain"/>
    <property type="match status" value="1"/>
</dbReference>
<keyword evidence="6" id="KW-0407">Ion channel</keyword>
<evidence type="ECO:0000256" key="9">
    <source>
        <dbReference type="ARBA" id="ARBA00023122"/>
    </source>
</evidence>
<dbReference type="SUPFAM" id="SSF54631">
    <property type="entry name" value="CBS-domain pair"/>
    <property type="match status" value="1"/>
</dbReference>
<keyword evidence="5" id="KW-0677">Repeat</keyword>
<keyword evidence="12 14" id="KW-0868">Chloride</keyword>
<comment type="subcellular location">
    <subcellularLocation>
        <location evidence="1 14">Membrane</location>
        <topology evidence="1 14">Multi-pass membrane protein</topology>
    </subcellularLocation>
</comment>
<evidence type="ECO:0000256" key="2">
    <source>
        <dbReference type="ARBA" id="ARBA00009476"/>
    </source>
</evidence>
<sequence>MSEESRMLKESTSINDTMEEEVEERDPESNPLNESLLKRNRTLSSNPLALVGAKVSYIESLDYEINENDLFKQDWRSRSRTQVLQYIFWKWTLAFLVGLLTGVIATLINLAVENIAGYKLLAVVSYIQKERYLTGFLYFTGINFLLTFVAAILCVCFAPTAAGPGIPEIKAYLNGIDTPNMYGATTLFVKIIGSIGAVSAGLDLGKEGPLVHIGSCIASLLGQGGPDNYRIKWHWLRYFNNDRDRRDLITCGASSGVCAAFRAPVGGVLFALEEVATWWRSALLWRTFFSTAVVVVVLRATIELCHKGKCGLFGEGGLIMFDVSNVTVRYNVMDIIPVAIIGVLGGLLGSLYNYVLHKVLRLYNLINQKGKIYKLLLSLSVALFTSVCQYGLPFLAKCTRCSSSLPESVCPTTGRSGNFKQFNCPDGYYNDLATLLLTTNDDAVRNIFSTSTPLEYQPSSILIFFALYCILGLITFGIAVPSGLFLPIILMGSGYGRLLGIIMGPHTSIDQGLFAVLGAASLMAGSMRMTVSLCVIFLELTNNLLLLPITMIVLLIAKTVGDSFNPSIYEIILHLKGLPFMDANPEPWMRNLTVGELIDVKPAVVSFRGVEKVANIVNALRNTTHNGFPVMDCGVVPATGVATEATELHGIILRAHLIQVLKKKWFLKERRRTEEWEVREKFTWVELAEREGNIKDVAVTKEEMEMFVDLHPLTNTTPFTVLESISVAKAMILFRQVGLRHMLVVPKYQASGVSPVIGILTRQDLLAYNILTVFPHLAKSKKK</sequence>
<evidence type="ECO:0000256" key="13">
    <source>
        <dbReference type="PROSITE-ProRule" id="PRU00703"/>
    </source>
</evidence>
<evidence type="ECO:0000256" key="3">
    <source>
        <dbReference type="ARBA" id="ARBA00022448"/>
    </source>
</evidence>
<keyword evidence="10 14" id="KW-0472">Membrane</keyword>
<evidence type="ECO:0000313" key="18">
    <source>
        <dbReference type="Proteomes" id="UP000257109"/>
    </source>
</evidence>
<feature type="transmembrane region" description="Helical" evidence="14">
    <location>
        <begin position="461"/>
        <end position="491"/>
    </location>
</feature>
<dbReference type="InterPro" id="IPR001807">
    <property type="entry name" value="ClC"/>
</dbReference>
<dbReference type="PROSITE" id="PS51371">
    <property type="entry name" value="CBS"/>
    <property type="match status" value="1"/>
</dbReference>
<feature type="compositionally biased region" description="Acidic residues" evidence="15">
    <location>
        <begin position="17"/>
        <end position="26"/>
    </location>
</feature>
<comment type="caution">
    <text evidence="14">Lacks conserved residue(s) required for the propagation of feature annotation.</text>
</comment>
<evidence type="ECO:0000256" key="7">
    <source>
        <dbReference type="ARBA" id="ARBA00022989"/>
    </source>
</evidence>
<evidence type="ECO:0000256" key="15">
    <source>
        <dbReference type="SAM" id="MobiDB-lite"/>
    </source>
</evidence>
<dbReference type="SUPFAM" id="SSF81340">
    <property type="entry name" value="Clc chloride channel"/>
    <property type="match status" value="1"/>
</dbReference>
<evidence type="ECO:0000256" key="4">
    <source>
        <dbReference type="ARBA" id="ARBA00022692"/>
    </source>
</evidence>
<dbReference type="Pfam" id="PF00654">
    <property type="entry name" value="Voltage_CLC"/>
    <property type="match status" value="1"/>
</dbReference>
<dbReference type="EMBL" id="QJKJ01003045">
    <property type="protein sequence ID" value="RDY00225.1"/>
    <property type="molecule type" value="Genomic_DNA"/>
</dbReference>